<dbReference type="EMBL" id="JACHJD010000036">
    <property type="protein sequence ID" value="MBB5109731.1"/>
    <property type="molecule type" value="Genomic_DNA"/>
</dbReference>
<dbReference type="Gene3D" id="1.10.10.10">
    <property type="entry name" value="Winged helix-like DNA-binding domain superfamily/Winged helix DNA-binding domain"/>
    <property type="match status" value="1"/>
</dbReference>
<dbReference type="PIRSF" id="PIRSF005739">
    <property type="entry name" value="O-mtase"/>
    <property type="match status" value="1"/>
</dbReference>
<dbReference type="SUPFAM" id="SSF53335">
    <property type="entry name" value="S-adenosyl-L-methionine-dependent methyltransferases"/>
    <property type="match status" value="1"/>
</dbReference>
<dbReference type="SUPFAM" id="SSF46785">
    <property type="entry name" value="Winged helix' DNA-binding domain"/>
    <property type="match status" value="1"/>
</dbReference>
<dbReference type="Pfam" id="PF08100">
    <property type="entry name" value="Dimerisation"/>
    <property type="match status" value="1"/>
</dbReference>
<organism evidence="6 7">
    <name type="scientific">Streptomyces spectabilis</name>
    <dbReference type="NCBI Taxonomy" id="68270"/>
    <lineage>
        <taxon>Bacteria</taxon>
        <taxon>Bacillati</taxon>
        <taxon>Actinomycetota</taxon>
        <taxon>Actinomycetes</taxon>
        <taxon>Kitasatosporales</taxon>
        <taxon>Streptomycetaceae</taxon>
        <taxon>Streptomyces</taxon>
    </lineage>
</organism>
<evidence type="ECO:0000313" key="7">
    <source>
        <dbReference type="Proteomes" id="UP000549009"/>
    </source>
</evidence>
<dbReference type="InterPro" id="IPR016461">
    <property type="entry name" value="COMT-like"/>
</dbReference>
<dbReference type="PROSITE" id="PS51683">
    <property type="entry name" value="SAM_OMT_II"/>
    <property type="match status" value="1"/>
</dbReference>
<evidence type="ECO:0000256" key="2">
    <source>
        <dbReference type="ARBA" id="ARBA00022679"/>
    </source>
</evidence>
<dbReference type="GO" id="GO:0046983">
    <property type="term" value="F:protein dimerization activity"/>
    <property type="evidence" value="ECO:0007669"/>
    <property type="project" value="InterPro"/>
</dbReference>
<dbReference type="InterPro" id="IPR029063">
    <property type="entry name" value="SAM-dependent_MTases_sf"/>
</dbReference>
<dbReference type="Pfam" id="PF00891">
    <property type="entry name" value="Methyltransf_2"/>
    <property type="match status" value="1"/>
</dbReference>
<proteinExistence type="predicted"/>
<dbReference type="Gene3D" id="1.20.58.1390">
    <property type="match status" value="1"/>
</dbReference>
<accession>A0A7W8B4U5</accession>
<feature type="domain" description="O-methyltransferase C-terminal" evidence="4">
    <location>
        <begin position="176"/>
        <end position="327"/>
    </location>
</feature>
<name>A0A7W8B4U5_STRST</name>
<keyword evidence="7" id="KW-1185">Reference proteome</keyword>
<comment type="caution">
    <text evidence="6">The sequence shown here is derived from an EMBL/GenBank/DDBJ whole genome shotgun (WGS) entry which is preliminary data.</text>
</comment>
<keyword evidence="1" id="KW-0489">Methyltransferase</keyword>
<keyword evidence="3" id="KW-0949">S-adenosyl-L-methionine</keyword>
<dbReference type="PANTHER" id="PTHR11746">
    <property type="entry name" value="O-METHYLTRANSFERASE"/>
    <property type="match status" value="1"/>
</dbReference>
<evidence type="ECO:0000256" key="1">
    <source>
        <dbReference type="ARBA" id="ARBA00022603"/>
    </source>
</evidence>
<dbReference type="Proteomes" id="UP000549009">
    <property type="component" value="Unassembled WGS sequence"/>
</dbReference>
<dbReference type="InterPro" id="IPR001077">
    <property type="entry name" value="COMT_C"/>
</dbReference>
<gene>
    <name evidence="6" type="ORF">FHS40_008861</name>
</gene>
<dbReference type="InterPro" id="IPR036388">
    <property type="entry name" value="WH-like_DNA-bd_sf"/>
</dbReference>
<dbReference type="CDD" id="cd02440">
    <property type="entry name" value="AdoMet_MTases"/>
    <property type="match status" value="1"/>
</dbReference>
<evidence type="ECO:0000259" key="4">
    <source>
        <dbReference type="Pfam" id="PF00891"/>
    </source>
</evidence>
<evidence type="ECO:0000313" key="6">
    <source>
        <dbReference type="EMBL" id="MBB5109731.1"/>
    </source>
</evidence>
<dbReference type="InterPro" id="IPR012967">
    <property type="entry name" value="COMT_dimerisation"/>
</dbReference>
<dbReference type="GO" id="GO:0032259">
    <property type="term" value="P:methylation"/>
    <property type="evidence" value="ECO:0007669"/>
    <property type="project" value="UniProtKB-KW"/>
</dbReference>
<protein>
    <submittedName>
        <fullName evidence="6">Putative transcriptional regulator</fullName>
    </submittedName>
</protein>
<keyword evidence="2" id="KW-0808">Transferase</keyword>
<sequence>MQEQQEIVTKLRDYILGPTRFMNVLSCFELGIIRSLKEAATGALTAEQIAAEVKITENAVQQLLQLLVKDDLVAYDTPSASYRLKDIALVTDDVLAQALAWFKVIKHVLLRQLYYLPDCVRTGKLVGLKELYDFDGNFYEASALYPELLANWSPVMDQITAAVDPWFYANLEVPHNARILDIGGHTGLGAVLAYQHYREKEVQVTCFDFPGKKSAAVENFRTQGVEGHCTFVGGDVLERVPGGFDVVMLKHFLVIFEKEEVYRILKSVHAALNDGGQVFILTPVYEENLKASAVPDFFPALLLGCTIAKGGPQKASTYERWLDDCGFEVTKVLPQDVSSDPLAAICADALICAKKVPQRPRSS</sequence>
<feature type="domain" description="O-methyltransferase dimerisation" evidence="5">
    <location>
        <begin position="22"/>
        <end position="87"/>
    </location>
</feature>
<evidence type="ECO:0000256" key="3">
    <source>
        <dbReference type="ARBA" id="ARBA00022691"/>
    </source>
</evidence>
<dbReference type="Gene3D" id="3.40.50.150">
    <property type="entry name" value="Vaccinia Virus protein VP39"/>
    <property type="match status" value="1"/>
</dbReference>
<dbReference type="AlphaFoldDB" id="A0A7W8B4U5"/>
<reference evidence="6 7" key="1">
    <citation type="submission" date="2020-08" db="EMBL/GenBank/DDBJ databases">
        <title>Genomic Encyclopedia of Type Strains, Phase III (KMG-III): the genomes of soil and plant-associated and newly described type strains.</title>
        <authorList>
            <person name="Whitman W."/>
        </authorList>
    </citation>
    <scope>NUCLEOTIDE SEQUENCE [LARGE SCALE GENOMIC DNA]</scope>
    <source>
        <strain evidence="6 7">CECT 3146</strain>
    </source>
</reference>
<evidence type="ECO:0000259" key="5">
    <source>
        <dbReference type="Pfam" id="PF08100"/>
    </source>
</evidence>
<dbReference type="RefSeq" id="WP_221516046.1">
    <property type="nucleotide sequence ID" value="NZ_BMSQ01000042.1"/>
</dbReference>
<dbReference type="InterPro" id="IPR036390">
    <property type="entry name" value="WH_DNA-bd_sf"/>
</dbReference>
<dbReference type="GO" id="GO:0008171">
    <property type="term" value="F:O-methyltransferase activity"/>
    <property type="evidence" value="ECO:0007669"/>
    <property type="project" value="InterPro"/>
</dbReference>